<protein>
    <submittedName>
        <fullName evidence="2">Uncharacterized protein</fullName>
    </submittedName>
</protein>
<dbReference type="Proteomes" id="UP000176562">
    <property type="component" value="Chromosome"/>
</dbReference>
<reference evidence="2 3" key="1">
    <citation type="submission" date="2016-10" db="EMBL/GenBank/DDBJ databases">
        <title>Rhodobacter sp. LPB0142, isolated from sea water.</title>
        <authorList>
            <person name="Kim E."/>
            <person name="Yi H."/>
        </authorList>
    </citation>
    <scope>NUCLEOTIDE SEQUENCE [LARGE SCALE GENOMIC DNA]</scope>
    <source>
        <strain evidence="2 3">LPB0142</strain>
    </source>
</reference>
<dbReference type="KEGG" id="rhp:LPB142_03150"/>
<accession>A0A1D9M998</accession>
<gene>
    <name evidence="2" type="ORF">LPB142_03150</name>
</gene>
<dbReference type="EMBL" id="CP017781">
    <property type="protein sequence ID" value="AOZ68432.1"/>
    <property type="molecule type" value="Genomic_DNA"/>
</dbReference>
<proteinExistence type="predicted"/>
<evidence type="ECO:0000313" key="2">
    <source>
        <dbReference type="EMBL" id="AOZ68432.1"/>
    </source>
</evidence>
<feature type="chain" id="PRO_5009443398" evidence="1">
    <location>
        <begin position="17"/>
        <end position="187"/>
    </location>
</feature>
<name>A0A1D9M998_9RHOB</name>
<dbReference type="AlphaFoldDB" id="A0A1D9M998"/>
<feature type="signal peptide" evidence="1">
    <location>
        <begin position="1"/>
        <end position="16"/>
    </location>
</feature>
<keyword evidence="1" id="KW-0732">Signal</keyword>
<keyword evidence="3" id="KW-1185">Reference proteome</keyword>
<evidence type="ECO:0000313" key="3">
    <source>
        <dbReference type="Proteomes" id="UP000176562"/>
    </source>
</evidence>
<dbReference type="STRING" id="1850250.LPB142_03150"/>
<sequence>MASCLALMLGATMAGAQVSVQNYEAPGNLAPTQNRGCITLAQADPGLSPPDLALSVLACARKNRPADAAALWDLMIARGMFDTERVTDKTAHQAVDVLAMQTSAELSPAQLSKISAEQKRLVPPGRPAEAAFCAQLQALGAPRHDPTWMTAHGMQAFRAPGKPALARNFNAEKAWKTALNSVLRCAN</sequence>
<organism evidence="2 3">
    <name type="scientific">Rhodobacter xanthinilyticus</name>
    <dbReference type="NCBI Taxonomy" id="1850250"/>
    <lineage>
        <taxon>Bacteria</taxon>
        <taxon>Pseudomonadati</taxon>
        <taxon>Pseudomonadota</taxon>
        <taxon>Alphaproteobacteria</taxon>
        <taxon>Rhodobacterales</taxon>
        <taxon>Rhodobacter group</taxon>
        <taxon>Rhodobacter</taxon>
    </lineage>
</organism>
<evidence type="ECO:0000256" key="1">
    <source>
        <dbReference type="SAM" id="SignalP"/>
    </source>
</evidence>